<accession>A0ABP0E613</accession>
<keyword evidence="3" id="KW-0999">Mitochondrion inner membrane</keyword>
<dbReference type="Pfam" id="PF08583">
    <property type="entry name" value="Cmc1"/>
    <property type="match status" value="1"/>
</dbReference>
<evidence type="ECO:0000256" key="3">
    <source>
        <dbReference type="RuleBase" id="RU364104"/>
    </source>
</evidence>
<organism evidence="4 5">
    <name type="scientific">[Candida] anglica</name>
    <dbReference type="NCBI Taxonomy" id="148631"/>
    <lineage>
        <taxon>Eukaryota</taxon>
        <taxon>Fungi</taxon>
        <taxon>Dikarya</taxon>
        <taxon>Ascomycota</taxon>
        <taxon>Saccharomycotina</taxon>
        <taxon>Pichiomycetes</taxon>
        <taxon>Debaryomycetaceae</taxon>
        <taxon>Kurtzmaniella</taxon>
    </lineage>
</organism>
<dbReference type="EMBL" id="OZ004253">
    <property type="protein sequence ID" value="CAK7893404.1"/>
    <property type="molecule type" value="Genomic_DNA"/>
</dbReference>
<protein>
    <recommendedName>
        <fullName evidence="3">COX assembly mitochondrial protein</fullName>
    </recommendedName>
</protein>
<proteinExistence type="inferred from homology"/>
<evidence type="ECO:0000256" key="2">
    <source>
        <dbReference type="ARBA" id="ARBA00023157"/>
    </source>
</evidence>
<comment type="subcellular location">
    <subcellularLocation>
        <location evidence="3">Mitochondrion inner membrane</location>
    </subcellularLocation>
</comment>
<evidence type="ECO:0000313" key="4">
    <source>
        <dbReference type="EMBL" id="CAK7893404.1"/>
    </source>
</evidence>
<dbReference type="Proteomes" id="UP001497600">
    <property type="component" value="Chromosome A"/>
</dbReference>
<comment type="function">
    <text evidence="3">Required for mitochondrial cytochrome c oxidase (COX) assembly and respiration.</text>
</comment>
<dbReference type="InterPro" id="IPR013892">
    <property type="entry name" value="Cyt_c_biogenesis_Cmc1-like"/>
</dbReference>
<keyword evidence="5" id="KW-1185">Reference proteome</keyword>
<keyword evidence="3" id="KW-0472">Membrane</keyword>
<keyword evidence="3" id="KW-0143">Chaperone</keyword>
<name>A0ABP0E613_9ASCO</name>
<evidence type="ECO:0000313" key="5">
    <source>
        <dbReference type="Proteomes" id="UP001497600"/>
    </source>
</evidence>
<reference evidence="4 5" key="1">
    <citation type="submission" date="2024-01" db="EMBL/GenBank/DDBJ databases">
        <authorList>
            <consortium name="Genoscope - CEA"/>
            <person name="William W."/>
        </authorList>
    </citation>
    <scope>NUCLEOTIDE SEQUENCE [LARGE SCALE GENOMIC DNA]</scope>
    <source>
        <strain evidence="4 5">29B2s-10</strain>
    </source>
</reference>
<keyword evidence="3" id="KW-0496">Mitochondrion</keyword>
<gene>
    <name evidence="4" type="primary">CMC1</name>
    <name evidence="4" type="ORF">CAAN4_A07140</name>
</gene>
<keyword evidence="2" id="KW-1015">Disulfide bond</keyword>
<evidence type="ECO:0000256" key="1">
    <source>
        <dbReference type="ARBA" id="ARBA00007347"/>
    </source>
</evidence>
<comment type="similarity">
    <text evidence="1 3">Belongs to the CMC family.</text>
</comment>
<sequence length="115" mass="14011">MNSKKTLEDVDLHTNPNLPAWMLTPKEEKLVYERWRKNTHAKCDHLIRSYIECSNHYSNVIEGFNKCKDINARTQGCIRQYQEMKYLDQERDKYIQEKLDEKKRIQEYIKNRDSK</sequence>